<name>S9RFX6_SCHOY</name>
<accession>S9RFX6</accession>
<dbReference type="EMBL" id="KE503207">
    <property type="protein sequence ID" value="EPX72979.1"/>
    <property type="molecule type" value="Genomic_DNA"/>
</dbReference>
<keyword evidence="3" id="KW-1185">Reference proteome</keyword>
<dbReference type="eggNOG" id="ENOG502QWKM">
    <property type="taxonomic scope" value="Eukaryota"/>
</dbReference>
<evidence type="ECO:0000256" key="1">
    <source>
        <dbReference type="SAM" id="MobiDB-lite"/>
    </source>
</evidence>
<dbReference type="Pfam" id="PF08578">
    <property type="entry name" value="DUF1765"/>
    <property type="match status" value="1"/>
</dbReference>
<dbReference type="HOGENOM" id="CLU_003877_1_0_1"/>
<dbReference type="GeneID" id="25029721"/>
<dbReference type="VEuPathDB" id="FungiDB:SOCG_00737"/>
<dbReference type="Proteomes" id="UP000016088">
    <property type="component" value="Unassembled WGS sequence"/>
</dbReference>
<gene>
    <name evidence="2" type="ORF">SOCG_00737</name>
</gene>
<dbReference type="OrthoDB" id="296767at2759"/>
<evidence type="ECO:0000313" key="3">
    <source>
        <dbReference type="Proteomes" id="UP000016088"/>
    </source>
</evidence>
<reference evidence="2 3" key="1">
    <citation type="journal article" date="2011" name="Science">
        <title>Comparative functional genomics of the fission yeasts.</title>
        <authorList>
            <person name="Rhind N."/>
            <person name="Chen Z."/>
            <person name="Yassour M."/>
            <person name="Thompson D.A."/>
            <person name="Haas B.J."/>
            <person name="Habib N."/>
            <person name="Wapinski I."/>
            <person name="Roy S."/>
            <person name="Lin M.F."/>
            <person name="Heiman D.I."/>
            <person name="Young S.K."/>
            <person name="Furuya K."/>
            <person name="Guo Y."/>
            <person name="Pidoux A."/>
            <person name="Chen H.M."/>
            <person name="Robbertse B."/>
            <person name="Goldberg J.M."/>
            <person name="Aoki K."/>
            <person name="Bayne E.H."/>
            <person name="Berlin A.M."/>
            <person name="Desjardins C.A."/>
            <person name="Dobbs E."/>
            <person name="Dukaj L."/>
            <person name="Fan L."/>
            <person name="FitzGerald M.G."/>
            <person name="French C."/>
            <person name="Gujja S."/>
            <person name="Hansen K."/>
            <person name="Keifenheim D."/>
            <person name="Levin J.Z."/>
            <person name="Mosher R.A."/>
            <person name="Mueller C.A."/>
            <person name="Pfiffner J."/>
            <person name="Priest M."/>
            <person name="Russ C."/>
            <person name="Smialowska A."/>
            <person name="Swoboda P."/>
            <person name="Sykes S.M."/>
            <person name="Vaughn M."/>
            <person name="Vengrova S."/>
            <person name="Yoder R."/>
            <person name="Zeng Q."/>
            <person name="Allshire R."/>
            <person name="Baulcombe D."/>
            <person name="Birren B.W."/>
            <person name="Brown W."/>
            <person name="Ekwall K."/>
            <person name="Kellis M."/>
            <person name="Leatherwood J."/>
            <person name="Levin H."/>
            <person name="Margalit H."/>
            <person name="Martienssen R."/>
            <person name="Nieduszynski C.A."/>
            <person name="Spatafora J.W."/>
            <person name="Friedman N."/>
            <person name="Dalgaard J.Z."/>
            <person name="Baumann P."/>
            <person name="Niki H."/>
            <person name="Regev A."/>
            <person name="Nusbaum C."/>
        </authorList>
    </citation>
    <scope>NUCLEOTIDE SEQUENCE [LARGE SCALE GENOMIC DNA]</scope>
    <source>
        <strain evidence="3">yFS286</strain>
    </source>
</reference>
<dbReference type="OMA" id="FCAKILV"/>
<dbReference type="RefSeq" id="XP_013018611.1">
    <property type="nucleotide sequence ID" value="XM_013163157.1"/>
</dbReference>
<proteinExistence type="predicted"/>
<sequence length="861" mass="98146">MVDISSRYELLMSVMGPPNSKPSQTDSQKSPAEIHPVVITPSSSFECIQSIKPNLSLPYQATSASNDFTNSTIPPISDSSCEASSELSPLSSYSSSRSPSPSSGESLASHSSRTSKTFEKSIPYKVNGSTEKSPLVEQFIAFVSCKDAQRGTILSEFLISYLNGLSVRCLTDVELDKTRHILYNWWSFLIRLLETTQVAISERLVYIKSIVIIAEHSCWKGIENSELLNMEYQLILFDTLSFVLHLLSQKVLPHTLVNFCAKILVLSFFKLENFATHFLIALEIDKKFIKYFSSKLKRNEKDLPEKYMSPFFPKHLHSIMSSINLKKLDMVFTIGYGRQPIEFAENWIHRFQLPKGGLFFEFLAEYHSYLAQSLSFELPSDVIYYSPGYVHLHAYLLQICLNTVNLSERKCPTTGAFLEFPISKNNEINLSSEVLAIKPAVTTTTIAMLQQLTDHVRGFFVAVEDCRQQQLRLLDVLEYILQGIGQFIRVYEFQASFMYCSLSESWFEIFFDYSHRPRVSFWVEAMKKLVGTSNHMAIVRSITFIYTIWPYLDLEAKEMISLRWLLVQKTFEYLFLHHFSLVRAYFHRLLCWRLLKVDDESETKLKAEIVLCLKRLLKHCYSGHKCYAQSCLSASKSIPTVKPAAPLPMRRLVIVGNFEPSSDNYDDSAEFEIPGDQTEESIMGNIYTDVVTISNTVSSGLKKVFGSFVNNVSGYRSDDEFSKQTPTPNNYLFKQVLQSGKRQKPRHRFAFKTSPPYSNGSTENGESYTTILEHSSHGVLPTQSKILLYNSNNASAHFAKAPLRDTSNSRLVYASQALVEWALVVQEFNTFFSNRKDIEETDIIAPLLTVRIPKLHNPAQF</sequence>
<feature type="region of interest" description="Disordered" evidence="1">
    <location>
        <begin position="75"/>
        <end position="114"/>
    </location>
</feature>
<feature type="compositionally biased region" description="Polar residues" evidence="1">
    <location>
        <begin position="21"/>
        <end position="30"/>
    </location>
</feature>
<feature type="compositionally biased region" description="Low complexity" evidence="1">
    <location>
        <begin position="77"/>
        <end position="112"/>
    </location>
</feature>
<feature type="region of interest" description="Disordered" evidence="1">
    <location>
        <begin position="13"/>
        <end position="36"/>
    </location>
</feature>
<dbReference type="PANTHER" id="PTHR37988:SF1">
    <property type="entry name" value="UPF0592 MEMBRANE PROTEIN C7D4.03C"/>
    <property type="match status" value="1"/>
</dbReference>
<organism evidence="2 3">
    <name type="scientific">Schizosaccharomyces octosporus (strain yFS286)</name>
    <name type="common">Fission yeast</name>
    <name type="synonym">Octosporomyces octosporus</name>
    <dbReference type="NCBI Taxonomy" id="483514"/>
    <lineage>
        <taxon>Eukaryota</taxon>
        <taxon>Fungi</taxon>
        <taxon>Dikarya</taxon>
        <taxon>Ascomycota</taxon>
        <taxon>Taphrinomycotina</taxon>
        <taxon>Schizosaccharomycetes</taxon>
        <taxon>Schizosaccharomycetales</taxon>
        <taxon>Schizosaccharomycetaceae</taxon>
        <taxon>Schizosaccharomyces</taxon>
    </lineage>
</organism>
<dbReference type="PANTHER" id="PTHR37988">
    <property type="entry name" value="UPF0592 MEMBRANE PROTEIN C7D4.03C"/>
    <property type="match status" value="1"/>
</dbReference>
<protein>
    <submittedName>
        <fullName evidence="2">Fungal family protein</fullName>
    </submittedName>
</protein>
<evidence type="ECO:0000313" key="2">
    <source>
        <dbReference type="EMBL" id="EPX72979.1"/>
    </source>
</evidence>
<dbReference type="InterPro" id="IPR013887">
    <property type="entry name" value="UPF0592"/>
</dbReference>
<dbReference type="AlphaFoldDB" id="S9RFX6"/>